<organism evidence="6 7">
    <name type="scientific">Robinsoniella peoriensis</name>
    <dbReference type="NCBI Taxonomy" id="180332"/>
    <lineage>
        <taxon>Bacteria</taxon>
        <taxon>Bacillati</taxon>
        <taxon>Bacillota</taxon>
        <taxon>Clostridia</taxon>
        <taxon>Lachnospirales</taxon>
        <taxon>Lachnospiraceae</taxon>
        <taxon>Robinsoniella</taxon>
    </lineage>
</organism>
<sequence>MSIMFPLLIGIAVNLDNFVIGMNMGIRGQKLTIFSNFLIGLTTGVCAFGSTYAARLITGNFLVYTNFIGAVIMIFFGYFCLIKDSIPKNTQDQENETDFCAPCMQETVFLGFVLAINCIPPSFSAGVMNMSPLYIAFFAALFSCISMHVSNRLGYRLLHFRFIKMLSPASSILLIAIGIIELIV</sequence>
<keyword evidence="2 5" id="KW-0812">Transmembrane</keyword>
<evidence type="ECO:0000313" key="6">
    <source>
        <dbReference type="EMBL" id="TLD02655.1"/>
    </source>
</evidence>
<evidence type="ECO:0000313" key="7">
    <source>
        <dbReference type="Proteomes" id="UP000306509"/>
    </source>
</evidence>
<feature type="transmembrane region" description="Helical" evidence="5">
    <location>
        <begin position="6"/>
        <end position="26"/>
    </location>
</feature>
<evidence type="ECO:0000256" key="5">
    <source>
        <dbReference type="SAM" id="Phobius"/>
    </source>
</evidence>
<reference evidence="6 7" key="1">
    <citation type="journal article" date="2019" name="Anaerobe">
        <title>Detection of Robinsoniella peoriensis in multiple bone samples of a trauma patient.</title>
        <authorList>
            <person name="Schrottner P."/>
            <person name="Hartwich K."/>
            <person name="Bunk B."/>
            <person name="Schober I."/>
            <person name="Helbig S."/>
            <person name="Rudolph W.W."/>
            <person name="Gunzer F."/>
        </authorList>
    </citation>
    <scope>NUCLEOTIDE SEQUENCE [LARGE SCALE GENOMIC DNA]</scope>
    <source>
        <strain evidence="6 7">DSM 106044</strain>
    </source>
</reference>
<dbReference type="Pfam" id="PF02659">
    <property type="entry name" value="Mntp"/>
    <property type="match status" value="1"/>
</dbReference>
<dbReference type="RefSeq" id="WP_027293243.1">
    <property type="nucleotide sequence ID" value="NZ_CABMJZ010000133.1"/>
</dbReference>
<dbReference type="PANTHER" id="PTHR35529:SF2">
    <property type="entry name" value="SPORULATION PROTEIN YTAF-RELATED"/>
    <property type="match status" value="1"/>
</dbReference>
<evidence type="ECO:0000256" key="3">
    <source>
        <dbReference type="ARBA" id="ARBA00022989"/>
    </source>
</evidence>
<dbReference type="AlphaFoldDB" id="A0A4U8QC27"/>
<evidence type="ECO:0000256" key="4">
    <source>
        <dbReference type="ARBA" id="ARBA00023136"/>
    </source>
</evidence>
<accession>A0A4U8QC27</accession>
<name>A0A4U8QC27_9FIRM</name>
<keyword evidence="3 5" id="KW-1133">Transmembrane helix</keyword>
<dbReference type="Proteomes" id="UP000306509">
    <property type="component" value="Unassembled WGS sequence"/>
</dbReference>
<dbReference type="InterPro" id="IPR003810">
    <property type="entry name" value="Mntp/YtaF"/>
</dbReference>
<feature type="transmembrane region" description="Helical" evidence="5">
    <location>
        <begin position="108"/>
        <end position="127"/>
    </location>
</feature>
<evidence type="ECO:0000256" key="2">
    <source>
        <dbReference type="ARBA" id="ARBA00022692"/>
    </source>
</evidence>
<dbReference type="EMBL" id="QGQD01000007">
    <property type="protein sequence ID" value="TLD02655.1"/>
    <property type="molecule type" value="Genomic_DNA"/>
</dbReference>
<evidence type="ECO:0000256" key="1">
    <source>
        <dbReference type="ARBA" id="ARBA00022475"/>
    </source>
</evidence>
<dbReference type="PANTHER" id="PTHR35529">
    <property type="entry name" value="MANGANESE EFFLUX PUMP MNTP-RELATED"/>
    <property type="match status" value="1"/>
</dbReference>
<feature type="transmembrane region" description="Helical" evidence="5">
    <location>
        <begin position="61"/>
        <end position="81"/>
    </location>
</feature>
<feature type="transmembrane region" description="Helical" evidence="5">
    <location>
        <begin position="33"/>
        <end position="55"/>
    </location>
</feature>
<protein>
    <submittedName>
        <fullName evidence="6">Putative sporulation protein YtaF</fullName>
    </submittedName>
</protein>
<gene>
    <name evidence="6" type="ORF">DSM106044_00390</name>
</gene>
<keyword evidence="1" id="KW-1003">Cell membrane</keyword>
<feature type="transmembrane region" description="Helical" evidence="5">
    <location>
        <begin position="133"/>
        <end position="150"/>
    </location>
</feature>
<proteinExistence type="predicted"/>
<keyword evidence="7" id="KW-1185">Reference proteome</keyword>
<keyword evidence="4 5" id="KW-0472">Membrane</keyword>
<comment type="caution">
    <text evidence="6">The sequence shown here is derived from an EMBL/GenBank/DDBJ whole genome shotgun (WGS) entry which is preliminary data.</text>
</comment>
<feature type="transmembrane region" description="Helical" evidence="5">
    <location>
        <begin position="162"/>
        <end position="183"/>
    </location>
</feature>
<dbReference type="OrthoDB" id="1679205at2"/>